<keyword evidence="1" id="KW-1133">Transmembrane helix</keyword>
<keyword evidence="1" id="KW-0472">Membrane</keyword>
<reference evidence="3 4" key="1">
    <citation type="submission" date="2021-03" db="EMBL/GenBank/DDBJ databases">
        <title>Complete genome of Polaribacter_sp.G4M1.</title>
        <authorList>
            <person name="Jeong S.W."/>
            <person name="Bae J.W."/>
        </authorList>
    </citation>
    <scope>NUCLEOTIDE SEQUENCE [LARGE SCALE GENOMIC DNA]</scope>
    <source>
        <strain evidence="3 4">G4M1</strain>
    </source>
</reference>
<dbReference type="Proteomes" id="UP000663935">
    <property type="component" value="Chromosome"/>
</dbReference>
<evidence type="ECO:0000256" key="1">
    <source>
        <dbReference type="SAM" id="Phobius"/>
    </source>
</evidence>
<evidence type="ECO:0000313" key="3">
    <source>
        <dbReference type="EMBL" id="QTD37306.1"/>
    </source>
</evidence>
<gene>
    <name evidence="3" type="ORF">JL193_14535</name>
</gene>
<evidence type="ECO:0000259" key="2">
    <source>
        <dbReference type="Pfam" id="PF00534"/>
    </source>
</evidence>
<dbReference type="Gene3D" id="3.40.50.2000">
    <property type="entry name" value="Glycogen Phosphorylase B"/>
    <property type="match status" value="1"/>
</dbReference>
<keyword evidence="4" id="KW-1185">Reference proteome</keyword>
<name>A0ABX7SWF3_9FLAO</name>
<dbReference type="Pfam" id="PF00534">
    <property type="entry name" value="Glycos_transf_1"/>
    <property type="match status" value="1"/>
</dbReference>
<dbReference type="SUPFAM" id="SSF53756">
    <property type="entry name" value="UDP-Glycosyltransferase/glycogen phosphorylase"/>
    <property type="match status" value="1"/>
</dbReference>
<feature type="transmembrane region" description="Helical" evidence="1">
    <location>
        <begin position="67"/>
        <end position="86"/>
    </location>
</feature>
<organism evidence="3 4">
    <name type="scientific">Polaribacter batillariae</name>
    <dbReference type="NCBI Taxonomy" id="2808900"/>
    <lineage>
        <taxon>Bacteria</taxon>
        <taxon>Pseudomonadati</taxon>
        <taxon>Bacteroidota</taxon>
        <taxon>Flavobacteriia</taxon>
        <taxon>Flavobacteriales</taxon>
        <taxon>Flavobacteriaceae</taxon>
    </lineage>
</organism>
<keyword evidence="1" id="KW-0812">Transmembrane</keyword>
<dbReference type="InterPro" id="IPR001296">
    <property type="entry name" value="Glyco_trans_1"/>
</dbReference>
<evidence type="ECO:0000313" key="4">
    <source>
        <dbReference type="Proteomes" id="UP000663935"/>
    </source>
</evidence>
<feature type="domain" description="Glycosyl transferase family 1" evidence="2">
    <location>
        <begin position="167"/>
        <end position="338"/>
    </location>
</feature>
<dbReference type="EMBL" id="CP071795">
    <property type="protein sequence ID" value="QTD37306.1"/>
    <property type="molecule type" value="Genomic_DNA"/>
</dbReference>
<protein>
    <submittedName>
        <fullName evidence="3">Glycosyltransferase</fullName>
    </submittedName>
</protein>
<accession>A0ABX7SWF3</accession>
<sequence length="364" mass="43397">MKIALFGPGHGHNMYSFISYFDKDSRFEVDFYYHGDNQFEKEYNKLNYFKFSKKFLYFVFNVRKYDFIWLMGGGRLIYLLFIPLLFKKKKCVTILHIWGETLPLRAVSDNIFGKFTRFLIKYYEVINCNWYGTAEILKKKIKNGSVKVNVLGLSEEYFLKPNPVDQEIIKLKKKVSKNSYNFYYPKSFLSVSRHDLVVEAVKILKMQNLPAFKVYFIDGNAVNIERQNYIKDLVKKYDLSETVILLERVKYFDTKNFNLMWEVMDCGLQIAEHDQLSNTIFEPLINKKELIISNIPPYKYLKKYFGFDFNLVPLDANKIAEEMKKKILNENAKNQEQKERIKNIIIDKYYFSTNFNKALNKMIK</sequence>
<proteinExistence type="predicted"/>
<dbReference type="RefSeq" id="WP_207971477.1">
    <property type="nucleotide sequence ID" value="NZ_CP071795.1"/>
</dbReference>